<feature type="signal peptide" evidence="1">
    <location>
        <begin position="1"/>
        <end position="20"/>
    </location>
</feature>
<dbReference type="PANTHER" id="PTHR34132">
    <property type="entry name" value="EMB|CAB87627.1-RELATED"/>
    <property type="match status" value="1"/>
</dbReference>
<reference evidence="2 3" key="1">
    <citation type="submission" date="2024-01" db="EMBL/GenBank/DDBJ databases">
        <title>The complete chloroplast genome sequence of Lithospermum erythrorhizon: insights into the phylogenetic relationship among Boraginaceae species and the maternal lineages of purple gromwells.</title>
        <authorList>
            <person name="Okada T."/>
            <person name="Watanabe K."/>
        </authorList>
    </citation>
    <scope>NUCLEOTIDE SEQUENCE [LARGE SCALE GENOMIC DNA]</scope>
</reference>
<dbReference type="EMBL" id="BAABME010003158">
    <property type="protein sequence ID" value="GAA0157679.1"/>
    <property type="molecule type" value="Genomic_DNA"/>
</dbReference>
<gene>
    <name evidence="2" type="ORF">LIER_14897</name>
</gene>
<protein>
    <recommendedName>
        <fullName evidence="4">Methyltransferase</fullName>
    </recommendedName>
</protein>
<comment type="caution">
    <text evidence="2">The sequence shown here is derived from an EMBL/GenBank/DDBJ whole genome shotgun (WGS) entry which is preliminary data.</text>
</comment>
<evidence type="ECO:0000256" key="1">
    <source>
        <dbReference type="SAM" id="SignalP"/>
    </source>
</evidence>
<feature type="chain" id="PRO_5043999677" description="Methyltransferase" evidence="1">
    <location>
        <begin position="21"/>
        <end position="81"/>
    </location>
</feature>
<dbReference type="AlphaFoldDB" id="A0AAV3Q0W0"/>
<evidence type="ECO:0000313" key="2">
    <source>
        <dbReference type="EMBL" id="GAA0157679.1"/>
    </source>
</evidence>
<dbReference type="Proteomes" id="UP001454036">
    <property type="component" value="Unassembled WGS sequence"/>
</dbReference>
<name>A0AAV3Q0W0_LITER</name>
<evidence type="ECO:0000313" key="3">
    <source>
        <dbReference type="Proteomes" id="UP001454036"/>
    </source>
</evidence>
<dbReference type="PANTHER" id="PTHR34132:SF2">
    <property type="entry name" value="EMB|CAB87627.1-RELATED"/>
    <property type="match status" value="1"/>
</dbReference>
<organism evidence="2 3">
    <name type="scientific">Lithospermum erythrorhizon</name>
    <name type="common">Purple gromwell</name>
    <name type="synonym">Lithospermum officinale var. erythrorhizon</name>
    <dbReference type="NCBI Taxonomy" id="34254"/>
    <lineage>
        <taxon>Eukaryota</taxon>
        <taxon>Viridiplantae</taxon>
        <taxon>Streptophyta</taxon>
        <taxon>Embryophyta</taxon>
        <taxon>Tracheophyta</taxon>
        <taxon>Spermatophyta</taxon>
        <taxon>Magnoliopsida</taxon>
        <taxon>eudicotyledons</taxon>
        <taxon>Gunneridae</taxon>
        <taxon>Pentapetalae</taxon>
        <taxon>asterids</taxon>
        <taxon>lamiids</taxon>
        <taxon>Boraginales</taxon>
        <taxon>Boraginaceae</taxon>
        <taxon>Boraginoideae</taxon>
        <taxon>Lithospermeae</taxon>
        <taxon>Lithospermum</taxon>
    </lineage>
</organism>
<accession>A0AAV3Q0W0</accession>
<sequence length="81" mass="9326">MCPMRFILVFFSAILAGYLAWRTISSTEELKIQEDLIVEGITSQKENYESNLKKKVQNGFWVFVDMASGRYLWTNVGKING</sequence>
<proteinExistence type="predicted"/>
<evidence type="ECO:0008006" key="4">
    <source>
        <dbReference type="Google" id="ProtNLM"/>
    </source>
</evidence>
<keyword evidence="1" id="KW-0732">Signal</keyword>
<keyword evidence="3" id="KW-1185">Reference proteome</keyword>